<gene>
    <name evidence="1" type="ORF">IPOD504_LOCUS14383</name>
</gene>
<reference evidence="1" key="1">
    <citation type="submission" date="2022-03" db="EMBL/GenBank/DDBJ databases">
        <authorList>
            <person name="Martin H S."/>
        </authorList>
    </citation>
    <scope>NUCLEOTIDE SEQUENCE</scope>
</reference>
<organism evidence="1 2">
    <name type="scientific">Iphiclides podalirius</name>
    <name type="common">scarce swallowtail</name>
    <dbReference type="NCBI Taxonomy" id="110791"/>
    <lineage>
        <taxon>Eukaryota</taxon>
        <taxon>Metazoa</taxon>
        <taxon>Ecdysozoa</taxon>
        <taxon>Arthropoda</taxon>
        <taxon>Hexapoda</taxon>
        <taxon>Insecta</taxon>
        <taxon>Pterygota</taxon>
        <taxon>Neoptera</taxon>
        <taxon>Endopterygota</taxon>
        <taxon>Lepidoptera</taxon>
        <taxon>Glossata</taxon>
        <taxon>Ditrysia</taxon>
        <taxon>Papilionoidea</taxon>
        <taxon>Papilionidae</taxon>
        <taxon>Papilioninae</taxon>
        <taxon>Iphiclides</taxon>
    </lineage>
</organism>
<evidence type="ECO:0000313" key="1">
    <source>
        <dbReference type="EMBL" id="CAH2068513.1"/>
    </source>
</evidence>
<evidence type="ECO:0000313" key="2">
    <source>
        <dbReference type="Proteomes" id="UP000837857"/>
    </source>
</evidence>
<dbReference type="EMBL" id="OW152817">
    <property type="protein sequence ID" value="CAH2068513.1"/>
    <property type="molecule type" value="Genomic_DNA"/>
</dbReference>
<name>A0ABN8IWY1_9NEOP</name>
<protein>
    <submittedName>
        <fullName evidence="1">Uncharacterized protein</fullName>
    </submittedName>
</protein>
<proteinExistence type="predicted"/>
<keyword evidence="2" id="KW-1185">Reference proteome</keyword>
<dbReference type="Proteomes" id="UP000837857">
    <property type="component" value="Chromosome 5"/>
</dbReference>
<sequence length="137" mass="14491">MRGDVTVLRGDGIIGRPRRTPADLPKYRRGELPAIGFNFGIPVISAKATLPPVPCSRAVLRSPYAVDGYDLARDATTSAGSRHRSRGIGARVGRALSFASHQCCAISSAARGELRLRILASAGTTILVFETLSRCAG</sequence>
<feature type="non-terminal residue" evidence="1">
    <location>
        <position position="1"/>
    </location>
</feature>
<accession>A0ABN8IWY1</accession>